<dbReference type="PANTHER" id="PTHR38767">
    <property type="entry name" value="DNA POLYMERASE III SUBUNIT CHI"/>
    <property type="match status" value="1"/>
</dbReference>
<dbReference type="KEGG" id="pani:DCO16_02815"/>
<protein>
    <submittedName>
        <fullName evidence="1">DNA polymerase III subunit chi</fullName>
    </submittedName>
</protein>
<organism evidence="1 2">
    <name type="scientific">Polynucleobacter antarcticus</name>
    <dbReference type="NCBI Taxonomy" id="1743162"/>
    <lineage>
        <taxon>Bacteria</taxon>
        <taxon>Pseudomonadati</taxon>
        <taxon>Pseudomonadota</taxon>
        <taxon>Betaproteobacteria</taxon>
        <taxon>Burkholderiales</taxon>
        <taxon>Burkholderiaceae</taxon>
        <taxon>Polynucleobacter</taxon>
    </lineage>
</organism>
<dbReference type="GO" id="GO:0006260">
    <property type="term" value="P:DNA replication"/>
    <property type="evidence" value="ECO:0007669"/>
    <property type="project" value="InterPro"/>
</dbReference>
<dbReference type="Proteomes" id="UP000500806">
    <property type="component" value="Chromosome"/>
</dbReference>
<dbReference type="GO" id="GO:0003887">
    <property type="term" value="F:DNA-directed DNA polymerase activity"/>
    <property type="evidence" value="ECO:0007669"/>
    <property type="project" value="InterPro"/>
</dbReference>
<dbReference type="Gene3D" id="3.40.50.10110">
    <property type="entry name" value="DNA polymerase III subunit chi"/>
    <property type="match status" value="1"/>
</dbReference>
<dbReference type="InterPro" id="IPR036768">
    <property type="entry name" value="PolIII_chi_sf"/>
</dbReference>
<name>A0A6M9Q1H9_9BURK</name>
<dbReference type="SUPFAM" id="SSF102400">
    <property type="entry name" value="DNA polymerase III chi subunit"/>
    <property type="match status" value="1"/>
</dbReference>
<proteinExistence type="predicted"/>
<sequence length="155" mass="17617">MARIDFHSNVHDKLEYACRLTRKIWSATAAGQPVRNIVMVGEQVDLQKLDALLWTFSALDFLPHCFIDDEAAAETPIVLTEDFYSPSLATLPHADVMIHLGMRMPQDVPALAARFPRIVEVVTVNEAERLAGRERYKAYRDLGHELHNFDQSKTQ</sequence>
<evidence type="ECO:0000313" key="1">
    <source>
        <dbReference type="EMBL" id="QKM62103.1"/>
    </source>
</evidence>
<keyword evidence="2" id="KW-1185">Reference proteome</keyword>
<dbReference type="GO" id="GO:0032298">
    <property type="term" value="P:positive regulation of DNA-templated DNA replication initiation"/>
    <property type="evidence" value="ECO:0007669"/>
    <property type="project" value="TreeGrafter"/>
</dbReference>
<reference evidence="1 2" key="1">
    <citation type="submission" date="2018-04" db="EMBL/GenBank/DDBJ databases">
        <title>Polynucleobacter sp. LimPoW16 genome.</title>
        <authorList>
            <person name="Hahn M.W."/>
        </authorList>
    </citation>
    <scope>NUCLEOTIDE SEQUENCE [LARGE SCALE GENOMIC DNA]</scope>
    <source>
        <strain evidence="1 2">LimPoW16</strain>
    </source>
</reference>
<dbReference type="PANTHER" id="PTHR38767:SF1">
    <property type="entry name" value="DNA POLYMERASE III SUBUNIT CHI"/>
    <property type="match status" value="1"/>
</dbReference>
<evidence type="ECO:0000313" key="2">
    <source>
        <dbReference type="Proteomes" id="UP000500806"/>
    </source>
</evidence>
<dbReference type="InterPro" id="IPR007459">
    <property type="entry name" value="DNA_pol3_chi"/>
</dbReference>
<dbReference type="AlphaFoldDB" id="A0A6M9Q1H9"/>
<dbReference type="RefSeq" id="WP_173942255.1">
    <property type="nucleotide sequence ID" value="NZ_CBCSCD010000003.1"/>
</dbReference>
<gene>
    <name evidence="1" type="ORF">DCO16_02815</name>
</gene>
<dbReference type="EMBL" id="CP028941">
    <property type="protein sequence ID" value="QKM62103.1"/>
    <property type="molecule type" value="Genomic_DNA"/>
</dbReference>
<dbReference type="Pfam" id="PF04364">
    <property type="entry name" value="DNA_pol3_chi"/>
    <property type="match status" value="1"/>
</dbReference>
<accession>A0A6M9Q1H9</accession>
<dbReference type="GO" id="GO:0003677">
    <property type="term" value="F:DNA binding"/>
    <property type="evidence" value="ECO:0007669"/>
    <property type="project" value="InterPro"/>
</dbReference>